<dbReference type="Gene3D" id="3.40.50.150">
    <property type="entry name" value="Vaccinia Virus protein VP39"/>
    <property type="match status" value="1"/>
</dbReference>
<keyword evidence="1" id="KW-0963">Cytoplasm</keyword>
<feature type="active site" description="Nucleophile" evidence="7">
    <location>
        <position position="661"/>
    </location>
</feature>
<dbReference type="GO" id="GO:0001510">
    <property type="term" value="P:RNA methylation"/>
    <property type="evidence" value="ECO:0007669"/>
    <property type="project" value="InterPro"/>
</dbReference>
<keyword evidence="14" id="KW-1185">Reference proteome</keyword>
<dbReference type="PANTHER" id="PTHR45613">
    <property type="entry name" value="PENTATRICOPEPTIDE REPEAT-CONTAINING PROTEIN"/>
    <property type="match status" value="1"/>
</dbReference>
<accession>A0A9P1GKY7</accession>
<feature type="domain" description="SAM-dependent MTase RsmB/NOP-type" evidence="10">
    <location>
        <begin position="431"/>
        <end position="727"/>
    </location>
</feature>
<keyword evidence="3 7" id="KW-0808">Transferase</keyword>
<dbReference type="PANTHER" id="PTHR45613:SF9">
    <property type="entry name" value="MITOCHONDRIAL GROUP I INTRON SPLICING FACTOR CCM1"/>
    <property type="match status" value="1"/>
</dbReference>
<comment type="similarity">
    <text evidence="7">Belongs to the class I-like SAM-binding methyltransferase superfamily. RsmB/NOP family.</text>
</comment>
<dbReference type="GO" id="GO:0003723">
    <property type="term" value="F:RNA binding"/>
    <property type="evidence" value="ECO:0007669"/>
    <property type="project" value="UniProtKB-UniRule"/>
</dbReference>
<feature type="compositionally biased region" description="Basic and acidic residues" evidence="8">
    <location>
        <begin position="1073"/>
        <end position="1086"/>
    </location>
</feature>
<evidence type="ECO:0000313" key="11">
    <source>
        <dbReference type="EMBL" id="CAI4014277.1"/>
    </source>
</evidence>
<evidence type="ECO:0000256" key="4">
    <source>
        <dbReference type="ARBA" id="ARBA00022691"/>
    </source>
</evidence>
<evidence type="ECO:0000256" key="7">
    <source>
        <dbReference type="PROSITE-ProRule" id="PRU01023"/>
    </source>
</evidence>
<organism evidence="11">
    <name type="scientific">Cladocopium goreaui</name>
    <dbReference type="NCBI Taxonomy" id="2562237"/>
    <lineage>
        <taxon>Eukaryota</taxon>
        <taxon>Sar</taxon>
        <taxon>Alveolata</taxon>
        <taxon>Dinophyceae</taxon>
        <taxon>Suessiales</taxon>
        <taxon>Symbiodiniaceae</taxon>
        <taxon>Cladocopium</taxon>
    </lineage>
</organism>
<dbReference type="PROSITE" id="PS51686">
    <property type="entry name" value="SAM_MT_RSMB_NOP"/>
    <property type="match status" value="1"/>
</dbReference>
<keyword evidence="9" id="KW-1133">Transmembrane helix</keyword>
<dbReference type="EMBL" id="CAMXCT030006268">
    <property type="protein sequence ID" value="CAL4801589.1"/>
    <property type="molecule type" value="Genomic_DNA"/>
</dbReference>
<keyword evidence="2 7" id="KW-0489">Methyltransferase</keyword>
<feature type="binding site" evidence="7">
    <location>
        <position position="557"/>
    </location>
    <ligand>
        <name>S-adenosyl-L-methionine</name>
        <dbReference type="ChEBI" id="CHEBI:59789"/>
    </ligand>
</feature>
<dbReference type="NCBIfam" id="TIGR00756">
    <property type="entry name" value="PPR"/>
    <property type="match status" value="1"/>
</dbReference>
<evidence type="ECO:0000313" key="13">
    <source>
        <dbReference type="EMBL" id="CAL4801589.1"/>
    </source>
</evidence>
<dbReference type="SUPFAM" id="SSF53335">
    <property type="entry name" value="S-adenosyl-L-methionine-dependent methyltransferases"/>
    <property type="match status" value="1"/>
</dbReference>
<dbReference type="Gene3D" id="1.25.40.10">
    <property type="entry name" value="Tetratricopeptide repeat domain"/>
    <property type="match status" value="3"/>
</dbReference>
<dbReference type="Proteomes" id="UP001152797">
    <property type="component" value="Unassembled WGS sequence"/>
</dbReference>
<reference evidence="12" key="2">
    <citation type="submission" date="2024-04" db="EMBL/GenBank/DDBJ databases">
        <authorList>
            <person name="Chen Y."/>
            <person name="Shah S."/>
            <person name="Dougan E. K."/>
            <person name="Thang M."/>
            <person name="Chan C."/>
        </authorList>
    </citation>
    <scope>NUCLEOTIDE SEQUENCE [LARGE SCALE GENOMIC DNA]</scope>
</reference>
<feature type="transmembrane region" description="Helical" evidence="9">
    <location>
        <begin position="1454"/>
        <end position="1472"/>
    </location>
</feature>
<evidence type="ECO:0000256" key="6">
    <source>
        <dbReference type="PROSITE-ProRule" id="PRU00708"/>
    </source>
</evidence>
<dbReference type="CDD" id="cd02440">
    <property type="entry name" value="AdoMet_MTases"/>
    <property type="match status" value="1"/>
</dbReference>
<evidence type="ECO:0000256" key="3">
    <source>
        <dbReference type="ARBA" id="ARBA00022679"/>
    </source>
</evidence>
<feature type="binding site" evidence="7">
    <location>
        <position position="601"/>
    </location>
    <ligand>
        <name>S-adenosyl-L-methionine</name>
        <dbReference type="ChEBI" id="CHEBI:59789"/>
    </ligand>
</feature>
<reference evidence="11" key="1">
    <citation type="submission" date="2022-10" db="EMBL/GenBank/DDBJ databases">
        <authorList>
            <person name="Chen Y."/>
            <person name="Dougan E. K."/>
            <person name="Chan C."/>
            <person name="Rhodes N."/>
            <person name="Thang M."/>
        </authorList>
    </citation>
    <scope>NUCLEOTIDE SEQUENCE</scope>
</reference>
<name>A0A9P1GKY7_9DINO</name>
<feature type="transmembrane region" description="Helical" evidence="9">
    <location>
        <begin position="1388"/>
        <end position="1407"/>
    </location>
</feature>
<feature type="transmembrane region" description="Helical" evidence="9">
    <location>
        <begin position="1784"/>
        <end position="1809"/>
    </location>
</feature>
<dbReference type="EMBL" id="CAMXCT020006268">
    <property type="protein sequence ID" value="CAL1167652.1"/>
    <property type="molecule type" value="Genomic_DNA"/>
</dbReference>
<evidence type="ECO:0000256" key="8">
    <source>
        <dbReference type="SAM" id="MobiDB-lite"/>
    </source>
</evidence>
<dbReference type="InterPro" id="IPR029063">
    <property type="entry name" value="SAM-dependent_MTases_sf"/>
</dbReference>
<dbReference type="OrthoDB" id="445680at2759"/>
<evidence type="ECO:0000313" key="14">
    <source>
        <dbReference type="Proteomes" id="UP001152797"/>
    </source>
</evidence>
<dbReference type="InterPro" id="IPR023267">
    <property type="entry name" value="RCMT"/>
</dbReference>
<dbReference type="Pfam" id="PF01189">
    <property type="entry name" value="Methyltr_RsmB-F"/>
    <property type="match status" value="1"/>
</dbReference>
<dbReference type="EMBL" id="CAMXCT010006268">
    <property type="protein sequence ID" value="CAI4014277.1"/>
    <property type="molecule type" value="Genomic_DNA"/>
</dbReference>
<feature type="region of interest" description="Disordered" evidence="8">
    <location>
        <begin position="1067"/>
        <end position="1114"/>
    </location>
</feature>
<dbReference type="PRINTS" id="PR02008">
    <property type="entry name" value="RCMTFAMILY"/>
</dbReference>
<keyword evidence="4 7" id="KW-0949">S-adenosyl-L-methionine</keyword>
<dbReference type="Pfam" id="PF13812">
    <property type="entry name" value="PPR_3"/>
    <property type="match status" value="2"/>
</dbReference>
<dbReference type="Gene3D" id="3.30.70.1170">
    <property type="entry name" value="Sun protein, domain 3"/>
    <property type="match status" value="1"/>
</dbReference>
<dbReference type="InterPro" id="IPR011990">
    <property type="entry name" value="TPR-like_helical_dom_sf"/>
</dbReference>
<evidence type="ECO:0000259" key="10">
    <source>
        <dbReference type="PROSITE" id="PS51686"/>
    </source>
</evidence>
<evidence type="ECO:0000256" key="1">
    <source>
        <dbReference type="ARBA" id="ARBA00022490"/>
    </source>
</evidence>
<comment type="caution">
    <text evidence="11">The sequence shown here is derived from an EMBL/GenBank/DDBJ whole genome shotgun (WGS) entry which is preliminary data.</text>
</comment>
<feature type="transmembrane region" description="Helical" evidence="9">
    <location>
        <begin position="1419"/>
        <end position="1442"/>
    </location>
</feature>
<keyword evidence="9" id="KW-0472">Membrane</keyword>
<feature type="binding site" evidence="7">
    <location>
        <begin position="531"/>
        <end position="537"/>
    </location>
    <ligand>
        <name>S-adenosyl-L-methionine</name>
        <dbReference type="ChEBI" id="CHEBI:59789"/>
    </ligand>
</feature>
<dbReference type="InterPro" id="IPR049560">
    <property type="entry name" value="MeTrfase_RsmB-F_NOP2_cat"/>
</dbReference>
<evidence type="ECO:0000256" key="2">
    <source>
        <dbReference type="ARBA" id="ARBA00022603"/>
    </source>
</evidence>
<feature type="repeat" description="PPR" evidence="6">
    <location>
        <begin position="100"/>
        <end position="134"/>
    </location>
</feature>
<feature type="transmembrane region" description="Helical" evidence="9">
    <location>
        <begin position="1250"/>
        <end position="1272"/>
    </location>
</feature>
<evidence type="ECO:0000256" key="9">
    <source>
        <dbReference type="SAM" id="Phobius"/>
    </source>
</evidence>
<dbReference type="Pfam" id="PF17125">
    <property type="entry name" value="Methyltr_RsmF_N"/>
    <property type="match status" value="1"/>
</dbReference>
<gene>
    <name evidence="11" type="ORF">C1SCF055_LOCUS39189</name>
</gene>
<dbReference type="InterPro" id="IPR002885">
    <property type="entry name" value="PPR_rpt"/>
</dbReference>
<evidence type="ECO:0000313" key="12">
    <source>
        <dbReference type="EMBL" id="CAL1167652.1"/>
    </source>
</evidence>
<dbReference type="PROSITE" id="PS51375">
    <property type="entry name" value="PPR"/>
    <property type="match status" value="1"/>
</dbReference>
<evidence type="ECO:0000256" key="5">
    <source>
        <dbReference type="ARBA" id="ARBA00022884"/>
    </source>
</evidence>
<feature type="binding site" evidence="7">
    <location>
        <position position="583"/>
    </location>
    <ligand>
        <name>S-adenosyl-L-methionine</name>
        <dbReference type="ChEBI" id="CHEBI:59789"/>
    </ligand>
</feature>
<protein>
    <submittedName>
        <fullName evidence="13">Na(+)/H(+) antiporter NhaD</fullName>
    </submittedName>
</protein>
<dbReference type="InterPro" id="IPR031341">
    <property type="entry name" value="Methyltr_RsmF_N"/>
</dbReference>
<proteinExistence type="inferred from homology"/>
<sequence>MARLPGFSQLVHCSEDGIDEALKGLEVPDAKTANQVLKGLARLPGKHPVAQKLLATWERQQCDISAFHYSTVLNACGRAHDWPVAVQLVAAMARQEVQTDTVVYNSAINACARAKRWVEALQFLEMLRGCELLPDTLTFNCLITACDQWQLGLELVAGTMRGLRVRPDLVTYNAAMRGCQGAKQWLWALQLMNDMSQARLVKDEITYTTALSGLDQQWELAMALLQELQGTAVQADCQVYTALVSICGRASQWLQALDLFDQARKTHVACDTSMYNALISACGVGLAWEKSLELLGSLQGRADSITVSAALSACCDARQWQVALGMLGSFGQRQVGTAAFNALLGGCPWDVALALMEEMNLRRVEKDSLTFSTGIMVCERAEEWDASFHLLDLRVRSCQDQRLRHAPFAPRSFLRSLAGEALPRPLELRRLLRCCKREAPSSFRVNPLKAAPTVLQHLREDLGWQLSPVPWVKDGFRVTNWKPQMGFNRPQLTGDIYFQEATSMLPAEVLRLVVENQRAAGCRQLKVLDMCAAPGSKSTQLGSWLMTSPCGLLVCNDPDPARTLKLEASLLRMAVVTLVTSVDGRALGDLAPGAFDAVLADVPCSCEGNARKDASALLRACGSSKEGPAEHKEELVERQQGILQSAWRALKPGGHLVYSTCTFDYWENQGQCQRFLAQLEGAEHAPVPIDVMSCLDLPGSAGTETGAQIWPQQFDVEGFFVACFRKGAAVSADGIAADEGEGVLPLLERFNLKPLAHEEEMMIQALADDTLGFWPSGPLAEDAMGHLWLLPRLHRSLGALDAVLRQPGLRVARRGDGESWVLAEDLLLLAGQRAKVRGMSNEDWAKLQATKEEGGQWSPSRLQRKVRNEAMLQAGRCRAALGETMVCNIPTLTTGSVLYSFSRHRPFLGEECLRLNGFPIEQLSLGVLHVLVSSLKAEMPERYISGEQFEENPVGYAHTEAERIFLAGNAMSVPVVGAVLFAALVSLSWGAERTVRLSTALPEPVQTRPDVRKLTQPGSVVLAQLAPSLMDDECEVITPEDAPKVEEDTALARRAAVLLALTRELTHGTSKKQKAEKGKESKEAEIKSNGLVAAVQGGPPMDASESPDAAAGDGTGWEARYAKVMERLRAPKEEAPPSNAQLLRWLLEASELLEGMAREERHSAAHELQHFVVKSLQVYRDGSDDAQMAELGLEDVLTKLCNMRFPEAKSLFGRLQVQKLQQHFASKDMTTPDIDWLAKAWMRLIMARRWWVLVALVPLLRGSLLFTGGATASAPSRVPRAVARQALDAEGLASFASFSVLTGSPIPLALGGLLRKAEIDQLDVPVPAPKSDPSPLESFLDSLGFKDSASVATATTDTPEPRDLMWAFPSFAIFLEKVDETAPSNFPLWARWLCLLTFWPGVIWYLYYKLLVEDDLREFRGLGIGGSLVIVPFAIGLFAGVFGEFAYGALEGGFFDNGFAVAFYSAFAWIYLNQWFLYQKVNQLMEEAGRPAPLDPFGLFIPGWNFVTGIRQIHFLAEYWAIQRNEALPADAFAELFPFAKKPTLTLPELATTPSLWFNWAVTWRGGGKWWLDGVAQALCGLELSVLRAEVLKHLIRQGRHTLGRFFTPLLELWCRESAEDQELQQVQKGVEILRKVWATMDPEDVWSGFAAVGSMRRCCLEIAKNCEGRRRPQSSQIFNDLAQRMHTEILLSRAAVILKTFNVESFRVFIKDACGDGLVLEAINPIDLERDVFLGALSRALKEVPYLESGTSPSCLLLETLKDVDLASSDVVPPPEKELSSIMGYHLMIARSLGGSVSSLVLALDSFLWRLLPNMAMRVHLYEFHHCQQQGRAVEDAKSRSTASLQHFLNWCSSRPALAKE</sequence>
<dbReference type="GO" id="GO:0008173">
    <property type="term" value="F:RNA methyltransferase activity"/>
    <property type="evidence" value="ECO:0007669"/>
    <property type="project" value="InterPro"/>
</dbReference>
<keyword evidence="9" id="KW-0812">Transmembrane</keyword>
<dbReference type="InterPro" id="IPR001678">
    <property type="entry name" value="MeTrfase_RsmB-F_NOP2_dom"/>
</dbReference>
<feature type="transmembrane region" description="Helical" evidence="9">
    <location>
        <begin position="1292"/>
        <end position="1314"/>
    </location>
</feature>
<keyword evidence="5 7" id="KW-0694">RNA-binding</keyword>